<reference evidence="7" key="1">
    <citation type="journal article" date="2020" name="Stud. Mycol.">
        <title>101 Dothideomycetes genomes: a test case for predicting lifestyles and emergence of pathogens.</title>
        <authorList>
            <person name="Haridas S."/>
            <person name="Albert R."/>
            <person name="Binder M."/>
            <person name="Bloem J."/>
            <person name="Labutti K."/>
            <person name="Salamov A."/>
            <person name="Andreopoulos B."/>
            <person name="Baker S."/>
            <person name="Barry K."/>
            <person name="Bills G."/>
            <person name="Bluhm B."/>
            <person name="Cannon C."/>
            <person name="Castanera R."/>
            <person name="Culley D."/>
            <person name="Daum C."/>
            <person name="Ezra D."/>
            <person name="Gonzalez J."/>
            <person name="Henrissat B."/>
            <person name="Kuo A."/>
            <person name="Liang C."/>
            <person name="Lipzen A."/>
            <person name="Lutzoni F."/>
            <person name="Magnuson J."/>
            <person name="Mondo S."/>
            <person name="Nolan M."/>
            <person name="Ohm R."/>
            <person name="Pangilinan J."/>
            <person name="Park H.-J."/>
            <person name="Ramirez L."/>
            <person name="Alfaro M."/>
            <person name="Sun H."/>
            <person name="Tritt A."/>
            <person name="Yoshinaga Y."/>
            <person name="Zwiers L.-H."/>
            <person name="Turgeon B."/>
            <person name="Goodwin S."/>
            <person name="Spatafora J."/>
            <person name="Crous P."/>
            <person name="Grigoriev I."/>
        </authorList>
    </citation>
    <scope>NUCLEOTIDE SEQUENCE</scope>
    <source>
        <strain evidence="7">CBS 101060</strain>
    </source>
</reference>
<dbReference type="Pfam" id="PF16076">
    <property type="entry name" value="Acyltransf_C"/>
    <property type="match status" value="1"/>
</dbReference>
<accession>A0A9P4VS21</accession>
<dbReference type="InterPro" id="IPR002123">
    <property type="entry name" value="Plipid/glycerol_acylTrfase"/>
</dbReference>
<dbReference type="AlphaFoldDB" id="A0A9P4VS21"/>
<evidence type="ECO:0000313" key="8">
    <source>
        <dbReference type="Proteomes" id="UP000799429"/>
    </source>
</evidence>
<keyword evidence="3 7" id="KW-0012">Acyltransferase</keyword>
<evidence type="ECO:0000259" key="6">
    <source>
        <dbReference type="SMART" id="SM00563"/>
    </source>
</evidence>
<feature type="region of interest" description="Disordered" evidence="4">
    <location>
        <begin position="1"/>
        <end position="37"/>
    </location>
</feature>
<dbReference type="PANTHER" id="PTHR10983">
    <property type="entry name" value="1-ACYLGLYCEROL-3-PHOSPHATE ACYLTRANSFERASE-RELATED"/>
    <property type="match status" value="1"/>
</dbReference>
<dbReference type="Proteomes" id="UP000799429">
    <property type="component" value="Unassembled WGS sequence"/>
</dbReference>
<dbReference type="GO" id="GO:0005783">
    <property type="term" value="C:endoplasmic reticulum"/>
    <property type="evidence" value="ECO:0007669"/>
    <property type="project" value="TreeGrafter"/>
</dbReference>
<protein>
    <submittedName>
        <fullName evidence="7">Acyltransferase-domain-containing protein</fullName>
    </submittedName>
</protein>
<feature type="domain" description="Phospholipid/glycerol acyltransferase" evidence="6">
    <location>
        <begin position="136"/>
        <end position="268"/>
    </location>
</feature>
<dbReference type="OrthoDB" id="189226at2759"/>
<keyword evidence="5" id="KW-1133">Transmembrane helix</keyword>
<evidence type="ECO:0000256" key="4">
    <source>
        <dbReference type="SAM" id="MobiDB-lite"/>
    </source>
</evidence>
<keyword evidence="2" id="KW-0808">Transferase</keyword>
<feature type="transmembrane region" description="Helical" evidence="5">
    <location>
        <begin position="397"/>
        <end position="415"/>
    </location>
</feature>
<dbReference type="SUPFAM" id="SSF69593">
    <property type="entry name" value="Glycerol-3-phosphate (1)-acyltransferase"/>
    <property type="match status" value="1"/>
</dbReference>
<dbReference type="EMBL" id="MU006091">
    <property type="protein sequence ID" value="KAF2841588.1"/>
    <property type="molecule type" value="Genomic_DNA"/>
</dbReference>
<keyword evidence="5" id="KW-0472">Membrane</keyword>
<evidence type="ECO:0000256" key="1">
    <source>
        <dbReference type="ARBA" id="ARBA00008655"/>
    </source>
</evidence>
<dbReference type="SMART" id="SM00563">
    <property type="entry name" value="PlsC"/>
    <property type="match status" value="1"/>
</dbReference>
<evidence type="ECO:0000313" key="7">
    <source>
        <dbReference type="EMBL" id="KAF2841588.1"/>
    </source>
</evidence>
<dbReference type="PANTHER" id="PTHR10983:SF16">
    <property type="entry name" value="LYSOCARDIOLIPIN ACYLTRANSFERASE 1"/>
    <property type="match status" value="1"/>
</dbReference>
<dbReference type="GO" id="GO:0016746">
    <property type="term" value="F:acyltransferase activity"/>
    <property type="evidence" value="ECO:0007669"/>
    <property type="project" value="UniProtKB-KW"/>
</dbReference>
<dbReference type="InterPro" id="IPR032098">
    <property type="entry name" value="Acyltransf_C"/>
</dbReference>
<comment type="similarity">
    <text evidence="1">Belongs to the 1-acyl-sn-glycerol-3-phosphate acyltransferase family.</text>
</comment>
<evidence type="ECO:0000256" key="3">
    <source>
        <dbReference type="ARBA" id="ARBA00023315"/>
    </source>
</evidence>
<organism evidence="7 8">
    <name type="scientific">Patellaria atrata CBS 101060</name>
    <dbReference type="NCBI Taxonomy" id="1346257"/>
    <lineage>
        <taxon>Eukaryota</taxon>
        <taxon>Fungi</taxon>
        <taxon>Dikarya</taxon>
        <taxon>Ascomycota</taxon>
        <taxon>Pezizomycotina</taxon>
        <taxon>Dothideomycetes</taxon>
        <taxon>Dothideomycetes incertae sedis</taxon>
        <taxon>Patellariales</taxon>
        <taxon>Patellariaceae</taxon>
        <taxon>Patellaria</taxon>
    </lineage>
</organism>
<keyword evidence="5" id="KW-0812">Transmembrane</keyword>
<dbReference type="GO" id="GO:0036149">
    <property type="term" value="P:phosphatidylinositol acyl-chain remodeling"/>
    <property type="evidence" value="ECO:0007669"/>
    <property type="project" value="TreeGrafter"/>
</dbReference>
<evidence type="ECO:0000256" key="5">
    <source>
        <dbReference type="SAM" id="Phobius"/>
    </source>
</evidence>
<sequence length="431" mass="49764">MSAEGVRFRTTTNTAFGSKRPKNHVQPSSEQVHPGGPVKHGVKTQALRLVLFTLYFLVTSLCVHINQFMGAPLYFHNQDYYYAWMALTKQHYCLVLLTATQWWSPTMIRVSGDESVRGQLKQTPDGRLECDFPERLVMIANHQIYTDWVYLWWTSYTARMHGHLYIILKESLKWIPVLGPGMQFFSFVFLSRKWESDKPRFQHRLQKLNGRHKGPLSGTQSLDPMWLLIFPEGTNMSTNARASSQKWAEKSGQSDLIHTLLPRSTGLHFCLNELRDTVDWVYDCTVAYEGVEPGQYGQDIFTIRTVYFQGQPPKSVNMHWRRFAVSSIPLDDAKTFEKWLRARWEEKDALIEQYCRTGRFPADKGPEALSVNGGQPIIKKGAGYIETEVRASNPFEFLQMFVPTALLGLILYQALRLYKFIFVRRLGFKAA</sequence>
<keyword evidence="8" id="KW-1185">Reference proteome</keyword>
<name>A0A9P4VS21_9PEZI</name>
<evidence type="ECO:0000256" key="2">
    <source>
        <dbReference type="ARBA" id="ARBA00022679"/>
    </source>
</evidence>
<comment type="caution">
    <text evidence="7">The sequence shown here is derived from an EMBL/GenBank/DDBJ whole genome shotgun (WGS) entry which is preliminary data.</text>
</comment>
<proteinExistence type="inferred from homology"/>
<feature type="transmembrane region" description="Helical" evidence="5">
    <location>
        <begin position="49"/>
        <end position="69"/>
    </location>
</feature>
<dbReference type="CDD" id="cd07990">
    <property type="entry name" value="LPLAT_LCLAT1-like"/>
    <property type="match status" value="1"/>
</dbReference>
<dbReference type="Pfam" id="PF01553">
    <property type="entry name" value="Acyltransferase"/>
    <property type="match status" value="1"/>
</dbReference>
<gene>
    <name evidence="7" type="ORF">M501DRAFT_1000854</name>
</gene>